<dbReference type="STRING" id="84698.SAMN04488528_1005188"/>
<evidence type="ECO:0000259" key="1">
    <source>
        <dbReference type="Pfam" id="PF01248"/>
    </source>
</evidence>
<gene>
    <name evidence="2" type="ORF">SAMN04488528_1005188</name>
</gene>
<accession>A0A1I0WNU5</accession>
<protein>
    <submittedName>
        <fullName evidence="2">Ribosomal protein L7Ae</fullName>
    </submittedName>
</protein>
<keyword evidence="3" id="KW-1185">Reference proteome</keyword>
<name>A0A1I0WNU5_9CLOT</name>
<dbReference type="RefSeq" id="WP_090039325.1">
    <property type="nucleotide sequence ID" value="NZ_FOKI01000005.1"/>
</dbReference>
<dbReference type="SUPFAM" id="SSF55315">
    <property type="entry name" value="L30e-like"/>
    <property type="match status" value="1"/>
</dbReference>
<dbReference type="Gene3D" id="3.30.1330.30">
    <property type="match status" value="1"/>
</dbReference>
<dbReference type="OrthoDB" id="9794863at2"/>
<dbReference type="InterPro" id="IPR029064">
    <property type="entry name" value="Ribosomal_eL30-like_sf"/>
</dbReference>
<evidence type="ECO:0000313" key="3">
    <source>
        <dbReference type="Proteomes" id="UP000198619"/>
    </source>
</evidence>
<feature type="domain" description="Ribosomal protein eL8/eL30/eS12/Gadd45" evidence="1">
    <location>
        <begin position="9"/>
        <end position="89"/>
    </location>
</feature>
<sequence length="101" mass="11629">MDKRFFSFLGLTKKSGNLVDGYNKCEEYIKRSIPKLFIMSKDLAENSREKFLRFCDNNNIPVIDGLDKEELGYAIGKSEIKIICVKDENMAEKLLQLSKSL</sequence>
<evidence type="ECO:0000313" key="2">
    <source>
        <dbReference type="EMBL" id="SFA89636.1"/>
    </source>
</evidence>
<proteinExistence type="predicted"/>
<dbReference type="NCBIfam" id="NF004078">
    <property type="entry name" value="PRK05583.1"/>
    <property type="match status" value="1"/>
</dbReference>
<keyword evidence="2" id="KW-0687">Ribonucleoprotein</keyword>
<dbReference type="AlphaFoldDB" id="A0A1I0WNU5"/>
<keyword evidence="2" id="KW-0689">Ribosomal protein</keyword>
<dbReference type="InterPro" id="IPR004038">
    <property type="entry name" value="Ribosomal_eL8/eL30/eS12/Gad45"/>
</dbReference>
<dbReference type="EMBL" id="FOKI01000005">
    <property type="protein sequence ID" value="SFA89636.1"/>
    <property type="molecule type" value="Genomic_DNA"/>
</dbReference>
<dbReference type="Pfam" id="PF01248">
    <property type="entry name" value="Ribosomal_L7Ae"/>
    <property type="match status" value="1"/>
</dbReference>
<reference evidence="2 3" key="1">
    <citation type="submission" date="2016-10" db="EMBL/GenBank/DDBJ databases">
        <authorList>
            <person name="de Groot N.N."/>
        </authorList>
    </citation>
    <scope>NUCLEOTIDE SEQUENCE [LARGE SCALE GENOMIC DNA]</scope>
    <source>
        <strain evidence="2 3">DSM 12271</strain>
    </source>
</reference>
<organism evidence="2 3">
    <name type="scientific">Clostridium frigidicarnis</name>
    <dbReference type="NCBI Taxonomy" id="84698"/>
    <lineage>
        <taxon>Bacteria</taxon>
        <taxon>Bacillati</taxon>
        <taxon>Bacillota</taxon>
        <taxon>Clostridia</taxon>
        <taxon>Eubacteriales</taxon>
        <taxon>Clostridiaceae</taxon>
        <taxon>Clostridium</taxon>
    </lineage>
</organism>
<dbReference type="GO" id="GO:0005840">
    <property type="term" value="C:ribosome"/>
    <property type="evidence" value="ECO:0007669"/>
    <property type="project" value="UniProtKB-KW"/>
</dbReference>
<dbReference type="Proteomes" id="UP000198619">
    <property type="component" value="Unassembled WGS sequence"/>
</dbReference>